<evidence type="ECO:0000313" key="2">
    <source>
        <dbReference type="EMBL" id="KAF3498121.1"/>
    </source>
</evidence>
<evidence type="ECO:0000313" key="3">
    <source>
        <dbReference type="Proteomes" id="UP000266723"/>
    </source>
</evidence>
<reference evidence="2 3" key="1">
    <citation type="journal article" date="2020" name="BMC Genomics">
        <title>Intraspecific diversification of the crop wild relative Brassica cretica Lam. using demographic model selection.</title>
        <authorList>
            <person name="Kioukis A."/>
            <person name="Michalopoulou V.A."/>
            <person name="Briers L."/>
            <person name="Pirintsos S."/>
            <person name="Studholme D.J."/>
            <person name="Pavlidis P."/>
            <person name="Sarris P.F."/>
        </authorList>
    </citation>
    <scope>NUCLEOTIDE SEQUENCE [LARGE SCALE GENOMIC DNA]</scope>
    <source>
        <strain evidence="3">cv. PFS-1207/04</strain>
    </source>
</reference>
<feature type="compositionally biased region" description="Basic and acidic residues" evidence="1">
    <location>
        <begin position="18"/>
        <end position="34"/>
    </location>
</feature>
<dbReference type="Proteomes" id="UP000266723">
    <property type="component" value="Unassembled WGS sequence"/>
</dbReference>
<gene>
    <name evidence="2" type="ORF">DY000_02053171</name>
</gene>
<accession>A0ABQ7AKI4</accession>
<feature type="region of interest" description="Disordered" evidence="1">
    <location>
        <begin position="1"/>
        <end position="61"/>
    </location>
</feature>
<protein>
    <submittedName>
        <fullName evidence="2">Uncharacterized protein</fullName>
    </submittedName>
</protein>
<keyword evidence="3" id="KW-1185">Reference proteome</keyword>
<evidence type="ECO:0000256" key="1">
    <source>
        <dbReference type="SAM" id="MobiDB-lite"/>
    </source>
</evidence>
<feature type="compositionally biased region" description="Basic and acidic residues" evidence="1">
    <location>
        <begin position="43"/>
        <end position="61"/>
    </location>
</feature>
<dbReference type="EMBL" id="QGKV02002055">
    <property type="protein sequence ID" value="KAF3498121.1"/>
    <property type="molecule type" value="Genomic_DNA"/>
</dbReference>
<name>A0ABQ7AKI4_BRACR</name>
<organism evidence="2 3">
    <name type="scientific">Brassica cretica</name>
    <name type="common">Mustard</name>
    <dbReference type="NCBI Taxonomy" id="69181"/>
    <lineage>
        <taxon>Eukaryota</taxon>
        <taxon>Viridiplantae</taxon>
        <taxon>Streptophyta</taxon>
        <taxon>Embryophyta</taxon>
        <taxon>Tracheophyta</taxon>
        <taxon>Spermatophyta</taxon>
        <taxon>Magnoliopsida</taxon>
        <taxon>eudicotyledons</taxon>
        <taxon>Gunneridae</taxon>
        <taxon>Pentapetalae</taxon>
        <taxon>rosids</taxon>
        <taxon>malvids</taxon>
        <taxon>Brassicales</taxon>
        <taxon>Brassicaceae</taxon>
        <taxon>Brassiceae</taxon>
        <taxon>Brassica</taxon>
    </lineage>
</organism>
<proteinExistence type="predicted"/>
<comment type="caution">
    <text evidence="2">The sequence shown here is derived from an EMBL/GenBank/DDBJ whole genome shotgun (WGS) entry which is preliminary data.</text>
</comment>
<sequence length="105" mass="11765">MGTASPPDSPGLLGGNRENQEEKGSASATRKDTVRASQVTPIAKKDEDLSDAKEVTGGSVKEKAWSLVSPDKMKKRRVKQRFMIRMERRKRVMRKILGRILERGI</sequence>